<keyword evidence="5" id="KW-1133">Transmembrane helix</keyword>
<keyword evidence="3" id="KW-0732">Signal</keyword>
<evidence type="ECO:0000313" key="7">
    <source>
        <dbReference type="Proteomes" id="UP000231464"/>
    </source>
</evidence>
<sequence length="398" mass="43970">MFDFKKTKKISGVETINQTQKEELNNLANNFAADKPTANNFDASQIRVHTMPDKFLANGINKITAANSSSAPFRKSGFKKNFLVGLTIGVLVIILFALAGWFLLKTIESPANEKIVNNPVATETLLNNNDSVSETGESEETVELKCSPENCELCTAEECETFKDACHTEDLCAINNVSADALCPQIICKNGPPIIDESEPELTELKPGKDTDVDGLSDVEEGLWGTDPLKVDTDGDGYNDGKEVLSFYSPTVSGSNDNAKLFGVKQVKIYTNNKFGYSLFYPISWQVNDFGGSGEQVVFIANSGEFVEVIISENDFGFTSAKEWYLDQNPAAIGNNLEEVLIGNWSGIRSPDKLNIYLLKNNYIYTLSYNVGLKQELSYQTTFEMMLKSFKLFEAPLM</sequence>
<dbReference type="EMBL" id="PFBP01000043">
    <property type="protein sequence ID" value="PIT89652.1"/>
    <property type="molecule type" value="Genomic_DNA"/>
</dbReference>
<keyword evidence="5" id="KW-0472">Membrane</keyword>
<name>A0A2M6WA08_9BACT</name>
<gene>
    <name evidence="6" type="ORF">COU23_02760</name>
</gene>
<dbReference type="InterPro" id="IPR059100">
    <property type="entry name" value="TSP3_bac"/>
</dbReference>
<proteinExistence type="predicted"/>
<evidence type="ECO:0000256" key="2">
    <source>
        <dbReference type="ARBA" id="ARBA00022525"/>
    </source>
</evidence>
<comment type="caution">
    <text evidence="6">The sequence shown here is derived from an EMBL/GenBank/DDBJ whole genome shotgun (WGS) entry which is preliminary data.</text>
</comment>
<keyword evidence="2" id="KW-0964">Secreted</keyword>
<organism evidence="6 7">
    <name type="scientific">Candidatus Kuenenbacteria bacterium CG10_big_fil_rev_8_21_14_0_10_36_11</name>
    <dbReference type="NCBI Taxonomy" id="1974618"/>
    <lineage>
        <taxon>Bacteria</taxon>
        <taxon>Candidatus Kueneniibacteriota</taxon>
    </lineage>
</organism>
<comment type="subcellular location">
    <subcellularLocation>
        <location evidence="1">Secreted</location>
    </subcellularLocation>
</comment>
<protein>
    <submittedName>
        <fullName evidence="6">Uncharacterized protein</fullName>
    </submittedName>
</protein>
<evidence type="ECO:0000313" key="6">
    <source>
        <dbReference type="EMBL" id="PIT89652.1"/>
    </source>
</evidence>
<dbReference type="Proteomes" id="UP000231464">
    <property type="component" value="Unassembled WGS sequence"/>
</dbReference>
<evidence type="ECO:0000256" key="4">
    <source>
        <dbReference type="ARBA" id="ARBA00022837"/>
    </source>
</evidence>
<feature type="transmembrane region" description="Helical" evidence="5">
    <location>
        <begin position="82"/>
        <end position="104"/>
    </location>
</feature>
<keyword evidence="4" id="KW-0106">Calcium</keyword>
<evidence type="ECO:0000256" key="1">
    <source>
        <dbReference type="ARBA" id="ARBA00004613"/>
    </source>
</evidence>
<dbReference type="AlphaFoldDB" id="A0A2M6WA08"/>
<evidence type="ECO:0000256" key="5">
    <source>
        <dbReference type="SAM" id="Phobius"/>
    </source>
</evidence>
<evidence type="ECO:0000256" key="3">
    <source>
        <dbReference type="ARBA" id="ARBA00022729"/>
    </source>
</evidence>
<keyword evidence="5" id="KW-0812">Transmembrane</keyword>
<accession>A0A2M6WA08</accession>
<reference evidence="7" key="1">
    <citation type="submission" date="2017-09" db="EMBL/GenBank/DDBJ databases">
        <title>Depth-based differentiation of microbial function through sediment-hosted aquifers and enrichment of novel symbionts in the deep terrestrial subsurface.</title>
        <authorList>
            <person name="Probst A.J."/>
            <person name="Ladd B."/>
            <person name="Jarett J.K."/>
            <person name="Geller-Mcgrath D.E."/>
            <person name="Sieber C.M.K."/>
            <person name="Emerson J.B."/>
            <person name="Anantharaman K."/>
            <person name="Thomas B.C."/>
            <person name="Malmstrom R."/>
            <person name="Stieglmeier M."/>
            <person name="Klingl A."/>
            <person name="Woyke T."/>
            <person name="Ryan C.M."/>
            <person name="Banfield J.F."/>
        </authorList>
    </citation>
    <scope>NUCLEOTIDE SEQUENCE [LARGE SCALE GENOMIC DNA]</scope>
</reference>
<dbReference type="Pfam" id="PF18884">
    <property type="entry name" value="TSP3_bac"/>
    <property type="match status" value="2"/>
</dbReference>